<dbReference type="OrthoDB" id="4310647at2"/>
<comment type="caution">
    <text evidence="2">The sequence shown here is derived from an EMBL/GenBank/DDBJ whole genome shotgun (WGS) entry which is preliminary data.</text>
</comment>
<dbReference type="Proteomes" id="UP000305921">
    <property type="component" value="Unassembled WGS sequence"/>
</dbReference>
<feature type="region of interest" description="Disordered" evidence="1">
    <location>
        <begin position="1"/>
        <end position="147"/>
    </location>
</feature>
<evidence type="ECO:0000313" key="2">
    <source>
        <dbReference type="EMBL" id="TLQ42234.1"/>
    </source>
</evidence>
<dbReference type="EMBL" id="VAWE01000001">
    <property type="protein sequence ID" value="TLQ42234.1"/>
    <property type="molecule type" value="Genomic_DNA"/>
</dbReference>
<gene>
    <name evidence="2" type="ORF">FEF34_02400</name>
</gene>
<organism evidence="2 3">
    <name type="scientific">Streptomyces marianii</name>
    <dbReference type="NCBI Taxonomy" id="1817406"/>
    <lineage>
        <taxon>Bacteria</taxon>
        <taxon>Bacillati</taxon>
        <taxon>Actinomycetota</taxon>
        <taxon>Actinomycetes</taxon>
        <taxon>Kitasatosporales</taxon>
        <taxon>Streptomycetaceae</taxon>
        <taxon>Streptomyces</taxon>
    </lineage>
</organism>
<evidence type="ECO:0000313" key="3">
    <source>
        <dbReference type="Proteomes" id="UP000305921"/>
    </source>
</evidence>
<feature type="compositionally biased region" description="Basic residues" evidence="1">
    <location>
        <begin position="138"/>
        <end position="147"/>
    </location>
</feature>
<reference evidence="2 3" key="1">
    <citation type="submission" date="2019-05" db="EMBL/GenBank/DDBJ databases">
        <title>Streptomyces marianii sp. nov., a novel marine actinomycete from southern coast of India.</title>
        <authorList>
            <person name="Iniyan A.M."/>
            <person name="Wink J."/>
            <person name="Ramprasad E."/>
            <person name="Ramana C.V."/>
            <person name="Bunk B."/>
            <person name="Sproer C."/>
            <person name="Joseph F.-J.R.S."/>
            <person name="Vincent S.G.P."/>
        </authorList>
    </citation>
    <scope>NUCLEOTIDE SEQUENCE [LARGE SCALE GENOMIC DNA]</scope>
    <source>
        <strain evidence="2 3">ICN19</strain>
    </source>
</reference>
<evidence type="ECO:0000256" key="1">
    <source>
        <dbReference type="SAM" id="MobiDB-lite"/>
    </source>
</evidence>
<dbReference type="AlphaFoldDB" id="A0A5R9E1L5"/>
<accession>A0A5R9E1L5</accession>
<feature type="compositionally biased region" description="Basic and acidic residues" evidence="1">
    <location>
        <begin position="42"/>
        <end position="54"/>
    </location>
</feature>
<keyword evidence="3" id="KW-1185">Reference proteome</keyword>
<feature type="compositionally biased region" description="Low complexity" evidence="1">
    <location>
        <begin position="100"/>
        <end position="118"/>
    </location>
</feature>
<proteinExistence type="predicted"/>
<protein>
    <submittedName>
        <fullName evidence="2">Uncharacterized protein</fullName>
    </submittedName>
</protein>
<sequence>MGVPVGTPSPAANGGCHSRRRAAGSRSATCRVTASTPGRASRSRERTEAWRDRAGSTQGAPAPELDHHAAQSVRLCGSKRVRLAPAAGSPRRRAPPAPVPARTSLRAPAESPRPASARTGGTPRGRCSGRRPQDRGRIMRRWLRRRS</sequence>
<name>A0A5R9E1L5_9ACTN</name>